<evidence type="ECO:0000256" key="2">
    <source>
        <dbReference type="ARBA" id="ARBA00023015"/>
    </source>
</evidence>
<accession>A0ABQ3VD87</accession>
<dbReference type="PRINTS" id="PR00039">
    <property type="entry name" value="HTHLYSR"/>
</dbReference>
<evidence type="ECO:0000313" key="6">
    <source>
        <dbReference type="EMBL" id="GHO83760.1"/>
    </source>
</evidence>
<keyword evidence="7" id="KW-1185">Reference proteome</keyword>
<keyword evidence="3" id="KW-0238">DNA-binding</keyword>
<feature type="domain" description="HTH lysR-type" evidence="5">
    <location>
        <begin position="8"/>
        <end position="65"/>
    </location>
</feature>
<dbReference type="SUPFAM" id="SSF46785">
    <property type="entry name" value="Winged helix' DNA-binding domain"/>
    <property type="match status" value="1"/>
</dbReference>
<name>A0ABQ3VD87_9CHLR</name>
<dbReference type="EMBL" id="BNJJ01000004">
    <property type="protein sequence ID" value="GHO83760.1"/>
    <property type="molecule type" value="Genomic_DNA"/>
</dbReference>
<comment type="caution">
    <text evidence="6">The sequence shown here is derived from an EMBL/GenBank/DDBJ whole genome shotgun (WGS) entry which is preliminary data.</text>
</comment>
<dbReference type="InterPro" id="IPR036388">
    <property type="entry name" value="WH-like_DNA-bd_sf"/>
</dbReference>
<evidence type="ECO:0000259" key="5">
    <source>
        <dbReference type="PROSITE" id="PS50931"/>
    </source>
</evidence>
<evidence type="ECO:0000256" key="3">
    <source>
        <dbReference type="ARBA" id="ARBA00023125"/>
    </source>
</evidence>
<dbReference type="Gene3D" id="3.40.190.290">
    <property type="match status" value="1"/>
</dbReference>
<proteinExistence type="inferred from homology"/>
<dbReference type="Proteomes" id="UP000635565">
    <property type="component" value="Unassembled WGS sequence"/>
</dbReference>
<dbReference type="InterPro" id="IPR000847">
    <property type="entry name" value="LysR_HTH_N"/>
</dbReference>
<comment type="similarity">
    <text evidence="1">Belongs to the LysR transcriptional regulatory family.</text>
</comment>
<dbReference type="CDD" id="cd05466">
    <property type="entry name" value="PBP2_LTTR_substrate"/>
    <property type="match status" value="1"/>
</dbReference>
<keyword evidence="2" id="KW-0805">Transcription regulation</keyword>
<keyword evidence="4" id="KW-0804">Transcription</keyword>
<organism evidence="6 7">
    <name type="scientific">Dictyobacter formicarum</name>
    <dbReference type="NCBI Taxonomy" id="2778368"/>
    <lineage>
        <taxon>Bacteria</taxon>
        <taxon>Bacillati</taxon>
        <taxon>Chloroflexota</taxon>
        <taxon>Ktedonobacteria</taxon>
        <taxon>Ktedonobacterales</taxon>
        <taxon>Dictyobacteraceae</taxon>
        <taxon>Dictyobacter</taxon>
    </lineage>
</organism>
<dbReference type="Pfam" id="PF03466">
    <property type="entry name" value="LysR_substrate"/>
    <property type="match status" value="1"/>
</dbReference>
<dbReference type="Gene3D" id="1.10.10.10">
    <property type="entry name" value="Winged helix-like DNA-binding domain superfamily/Winged helix DNA-binding domain"/>
    <property type="match status" value="1"/>
</dbReference>
<dbReference type="PANTHER" id="PTHR30419:SF8">
    <property type="entry name" value="NITROGEN ASSIMILATION TRANSCRIPTIONAL ACTIVATOR-RELATED"/>
    <property type="match status" value="1"/>
</dbReference>
<dbReference type="PROSITE" id="PS50931">
    <property type="entry name" value="HTH_LYSR"/>
    <property type="match status" value="1"/>
</dbReference>
<dbReference type="InterPro" id="IPR036390">
    <property type="entry name" value="WH_DNA-bd_sf"/>
</dbReference>
<dbReference type="RefSeq" id="WP_201361415.1">
    <property type="nucleotide sequence ID" value="NZ_BNJJ01000004.1"/>
</dbReference>
<dbReference type="Pfam" id="PF00126">
    <property type="entry name" value="HTH_1"/>
    <property type="match status" value="1"/>
</dbReference>
<evidence type="ECO:0000256" key="1">
    <source>
        <dbReference type="ARBA" id="ARBA00009437"/>
    </source>
</evidence>
<evidence type="ECO:0000313" key="7">
    <source>
        <dbReference type="Proteomes" id="UP000635565"/>
    </source>
</evidence>
<protein>
    <submittedName>
        <fullName evidence="6">HTH-type transcriptional regulator YnfL</fullName>
    </submittedName>
</protein>
<dbReference type="InterPro" id="IPR050950">
    <property type="entry name" value="HTH-type_LysR_regulators"/>
</dbReference>
<sequence length="303" mass="33706">MEQEARPLDLNQLQAFDQIMLQGSFSKAARRLNISQPSISLRIQALEQEVGGALFIRGGQRLQLTELGKNFAPHARQALQAMAAGLESAQHTLQGRKGQLMLGTSPTQTTGFFATALARLYREQPELDIAVHTGHNQQIVEMLHEGFIQFGLVTGPFFLPEMQTILQVREPLIAMAHANHPLARQQQVSIAELAARSDPFFAIDWSLEARYWQAHHLATQQAIVEVPPQTAYDLLINGIGTAFLTRSFARHGLQTGTLVELGLHPNPNLHRESVVIQHQRTGTLSTAANEFLRILREETRSLP</sequence>
<dbReference type="PANTHER" id="PTHR30419">
    <property type="entry name" value="HTH-TYPE TRANSCRIPTIONAL REGULATOR YBHD"/>
    <property type="match status" value="1"/>
</dbReference>
<gene>
    <name evidence="6" type="primary">ynfL</name>
    <name evidence="6" type="ORF">KSZ_17660</name>
</gene>
<reference evidence="6 7" key="1">
    <citation type="journal article" date="2021" name="Int. J. Syst. Evol. Microbiol.">
        <title>Reticulibacter mediterranei gen. nov., sp. nov., within the new family Reticulibacteraceae fam. nov., and Ktedonospora formicarum gen. nov., sp. nov., Ktedonobacter robiniae sp. nov., Dictyobacter formicarum sp. nov. and Dictyobacter arantiisoli sp. nov., belonging to the class Ktedonobacteria.</title>
        <authorList>
            <person name="Yabe S."/>
            <person name="Zheng Y."/>
            <person name="Wang C.M."/>
            <person name="Sakai Y."/>
            <person name="Abe K."/>
            <person name="Yokota A."/>
            <person name="Donadio S."/>
            <person name="Cavaletti L."/>
            <person name="Monciardini P."/>
        </authorList>
    </citation>
    <scope>NUCLEOTIDE SEQUENCE [LARGE SCALE GENOMIC DNA]</scope>
    <source>
        <strain evidence="6 7">SOSP1-9</strain>
    </source>
</reference>
<dbReference type="InterPro" id="IPR005119">
    <property type="entry name" value="LysR_subst-bd"/>
</dbReference>
<evidence type="ECO:0000256" key="4">
    <source>
        <dbReference type="ARBA" id="ARBA00023163"/>
    </source>
</evidence>
<dbReference type="SUPFAM" id="SSF53850">
    <property type="entry name" value="Periplasmic binding protein-like II"/>
    <property type="match status" value="1"/>
</dbReference>